<dbReference type="InterPro" id="IPR020097">
    <property type="entry name" value="PsdUridine_synth_TruA_a/b_dom"/>
</dbReference>
<sequence length="309" mass="34647">MSIRRDAFLPFDDQPQQGRFALSIEYLGSAYHGWQTQQAGIASVQDHLEAALSKIARVPIQVTCSGRTDTGVHASSQIVHFDSPVPRSEKAWVFGTNTALPADIRVRWAKQVPADFHARYCAIARRYRYVIYNHKVKPALLHDQMTWWPKPLDVDKMHQAAQALVGEHDFSSFRAAGCQSKTPWRKLHFIRVWQAGDLIVIDVQANAFLHHMIRNIAGVLLKIGVDEAPVTWTQTLLQIRDRTQSGMTAPPHGLHFVASLYAPEYDFPCEPLGPHYLTLLGDQGIDAPYPALDPSWQRPQTRAATSAAS</sequence>
<dbReference type="GO" id="GO:0031119">
    <property type="term" value="P:tRNA pseudouridine synthesis"/>
    <property type="evidence" value="ECO:0007669"/>
    <property type="project" value="UniProtKB-UniRule"/>
</dbReference>
<evidence type="ECO:0000256" key="4">
    <source>
        <dbReference type="HAMAP-Rule" id="MF_00171"/>
    </source>
</evidence>
<dbReference type="InterPro" id="IPR020095">
    <property type="entry name" value="PsdUridine_synth_TruA_C"/>
</dbReference>
<feature type="binding site" evidence="4">
    <location>
        <position position="127"/>
    </location>
    <ligand>
        <name>substrate</name>
    </ligand>
</feature>
<evidence type="ECO:0000256" key="1">
    <source>
        <dbReference type="ARBA" id="ARBA00009375"/>
    </source>
</evidence>
<name>A0A1H6SLI4_9GAMM</name>
<reference evidence="8" key="1">
    <citation type="submission" date="2016-10" db="EMBL/GenBank/DDBJ databases">
        <authorList>
            <person name="Varghese N."/>
            <person name="Submissions S."/>
        </authorList>
    </citation>
    <scope>NUCLEOTIDE SEQUENCE [LARGE SCALE GENOMIC DNA]</scope>
    <source>
        <strain evidence="8">DSM 7165</strain>
    </source>
</reference>
<dbReference type="PANTHER" id="PTHR11142:SF0">
    <property type="entry name" value="TRNA PSEUDOURIDINE SYNTHASE-LIKE 1"/>
    <property type="match status" value="1"/>
</dbReference>
<dbReference type="RefSeq" id="WP_093309906.1">
    <property type="nucleotide sequence ID" value="NZ_FNYH01000007.1"/>
</dbReference>
<dbReference type="EMBL" id="FNYH01000007">
    <property type="protein sequence ID" value="SEI68798.1"/>
    <property type="molecule type" value="Genomic_DNA"/>
</dbReference>
<protein>
    <recommendedName>
        <fullName evidence="4">tRNA pseudouridine synthase A</fullName>
        <ecNumber evidence="4">5.4.99.12</ecNumber>
    </recommendedName>
    <alternativeName>
        <fullName evidence="4">tRNA pseudouridine(38-40) synthase</fullName>
    </alternativeName>
    <alternativeName>
        <fullName evidence="4">tRNA pseudouridylate synthase I</fullName>
    </alternativeName>
    <alternativeName>
        <fullName evidence="4">tRNA-uridine isomerase I</fullName>
    </alternativeName>
</protein>
<comment type="subunit">
    <text evidence="4">Homodimer.</text>
</comment>
<dbReference type="InterPro" id="IPR020103">
    <property type="entry name" value="PsdUridine_synth_cat_dom_sf"/>
</dbReference>
<dbReference type="GO" id="GO:0003723">
    <property type="term" value="F:RNA binding"/>
    <property type="evidence" value="ECO:0007669"/>
    <property type="project" value="InterPro"/>
</dbReference>
<dbReference type="AlphaFoldDB" id="A0A1H6SLI4"/>
<keyword evidence="3 4" id="KW-0413">Isomerase</keyword>
<evidence type="ECO:0000256" key="2">
    <source>
        <dbReference type="ARBA" id="ARBA00022694"/>
    </source>
</evidence>
<comment type="function">
    <text evidence="4">Formation of pseudouridine at positions 38, 39 and 40 in the anticodon stem and loop of transfer RNAs.</text>
</comment>
<dbReference type="Gene3D" id="3.30.70.660">
    <property type="entry name" value="Pseudouridine synthase I, catalytic domain, C-terminal subdomain"/>
    <property type="match status" value="1"/>
</dbReference>
<feature type="domain" description="Pseudouridine synthase I TruA alpha/beta" evidence="6">
    <location>
        <begin position="24"/>
        <end position="120"/>
    </location>
</feature>
<comment type="similarity">
    <text evidence="1 4 5">Belongs to the tRNA pseudouridine synthase TruA family.</text>
</comment>
<dbReference type="Pfam" id="PF01416">
    <property type="entry name" value="PseudoU_synth_1"/>
    <property type="match status" value="2"/>
</dbReference>
<dbReference type="FunFam" id="3.30.70.580:FF:000001">
    <property type="entry name" value="tRNA pseudouridine synthase A"/>
    <property type="match status" value="1"/>
</dbReference>
<evidence type="ECO:0000256" key="3">
    <source>
        <dbReference type="ARBA" id="ARBA00023235"/>
    </source>
</evidence>
<comment type="catalytic activity">
    <reaction evidence="4 5">
        <text>uridine(38/39/40) in tRNA = pseudouridine(38/39/40) in tRNA</text>
        <dbReference type="Rhea" id="RHEA:22376"/>
        <dbReference type="Rhea" id="RHEA-COMP:10085"/>
        <dbReference type="Rhea" id="RHEA-COMP:10087"/>
        <dbReference type="ChEBI" id="CHEBI:65314"/>
        <dbReference type="ChEBI" id="CHEBI:65315"/>
        <dbReference type="EC" id="5.4.99.12"/>
    </reaction>
</comment>
<evidence type="ECO:0000313" key="8">
    <source>
        <dbReference type="Proteomes" id="UP000242999"/>
    </source>
</evidence>
<comment type="caution">
    <text evidence="4">Lacks conserved residue(s) required for the propagation of feature annotation.</text>
</comment>
<dbReference type="Proteomes" id="UP000242999">
    <property type="component" value="Unassembled WGS sequence"/>
</dbReference>
<dbReference type="OrthoDB" id="9811823at2"/>
<dbReference type="NCBIfam" id="TIGR00071">
    <property type="entry name" value="hisT_truA"/>
    <property type="match status" value="1"/>
</dbReference>
<dbReference type="GO" id="GO:0160147">
    <property type="term" value="F:tRNA pseudouridine(38-40) synthase activity"/>
    <property type="evidence" value="ECO:0007669"/>
    <property type="project" value="UniProtKB-EC"/>
</dbReference>
<dbReference type="HAMAP" id="MF_00171">
    <property type="entry name" value="TruA"/>
    <property type="match status" value="1"/>
</dbReference>
<dbReference type="STRING" id="64971.SAMN05421831_107116"/>
<proteinExistence type="inferred from homology"/>
<evidence type="ECO:0000259" key="6">
    <source>
        <dbReference type="Pfam" id="PF01416"/>
    </source>
</evidence>
<accession>A0A1H6SLI4</accession>
<feature type="active site" description="Nucleophile" evidence="4">
    <location>
        <position position="69"/>
    </location>
</feature>
<evidence type="ECO:0000313" key="7">
    <source>
        <dbReference type="EMBL" id="SEI68798.1"/>
    </source>
</evidence>
<keyword evidence="8" id="KW-1185">Reference proteome</keyword>
<dbReference type="InterPro" id="IPR001406">
    <property type="entry name" value="PsdUridine_synth_TruA"/>
</dbReference>
<dbReference type="InterPro" id="IPR020094">
    <property type="entry name" value="TruA/RsuA/RluB/E/F_N"/>
</dbReference>
<gene>
    <name evidence="4" type="primary">truA</name>
    <name evidence="7" type="ORF">SAMN05421831_107116</name>
</gene>
<dbReference type="Gene3D" id="3.30.70.580">
    <property type="entry name" value="Pseudouridine synthase I, catalytic domain, N-terminal subdomain"/>
    <property type="match status" value="1"/>
</dbReference>
<dbReference type="CDD" id="cd02570">
    <property type="entry name" value="PseudoU_synth_EcTruA"/>
    <property type="match status" value="1"/>
</dbReference>
<organism evidence="7 8">
    <name type="scientific">Allopseudospirillum japonicum</name>
    <dbReference type="NCBI Taxonomy" id="64971"/>
    <lineage>
        <taxon>Bacteria</taxon>
        <taxon>Pseudomonadati</taxon>
        <taxon>Pseudomonadota</taxon>
        <taxon>Gammaproteobacteria</taxon>
        <taxon>Oceanospirillales</taxon>
        <taxon>Oceanospirillaceae</taxon>
        <taxon>Allopseudospirillum</taxon>
    </lineage>
</organism>
<evidence type="ECO:0000256" key="5">
    <source>
        <dbReference type="RuleBase" id="RU003792"/>
    </source>
</evidence>
<dbReference type="SUPFAM" id="SSF55120">
    <property type="entry name" value="Pseudouridine synthase"/>
    <property type="match status" value="1"/>
</dbReference>
<keyword evidence="2 4" id="KW-0819">tRNA processing</keyword>
<dbReference type="PANTHER" id="PTHR11142">
    <property type="entry name" value="PSEUDOURIDYLATE SYNTHASE"/>
    <property type="match status" value="1"/>
</dbReference>
<feature type="domain" description="Pseudouridine synthase I TruA alpha/beta" evidence="6">
    <location>
        <begin position="160"/>
        <end position="258"/>
    </location>
</feature>
<dbReference type="EC" id="5.4.99.12" evidence="4"/>